<proteinExistence type="predicted"/>
<feature type="domain" description="Peptidase C19 ubiquitin carboxyl-terminal hydrolase" evidence="1">
    <location>
        <begin position="7"/>
        <end position="102"/>
    </location>
</feature>
<dbReference type="InterPro" id="IPR001394">
    <property type="entry name" value="Peptidase_C19_UCH"/>
</dbReference>
<keyword evidence="2" id="KW-0378">Hydrolase</keyword>
<accession>A0A5E4EZX1</accession>
<dbReference type="InParanoid" id="A0A5E4EZX1"/>
<evidence type="ECO:0000313" key="2">
    <source>
        <dbReference type="EMBL" id="VVA19208.1"/>
    </source>
</evidence>
<reference evidence="3" key="1">
    <citation type="journal article" date="2020" name="Plant J.">
        <title>Transposons played a major role in the diversification between the closely related almond and peach genomes: results from the almond genome sequence.</title>
        <authorList>
            <person name="Alioto T."/>
            <person name="Alexiou K.G."/>
            <person name="Bardil A."/>
            <person name="Barteri F."/>
            <person name="Castanera R."/>
            <person name="Cruz F."/>
            <person name="Dhingra A."/>
            <person name="Duval H."/>
            <person name="Fernandez I Marti A."/>
            <person name="Frias L."/>
            <person name="Galan B."/>
            <person name="Garcia J.L."/>
            <person name="Howad W."/>
            <person name="Gomez-Garrido J."/>
            <person name="Gut M."/>
            <person name="Julca I."/>
            <person name="Morata J."/>
            <person name="Puigdomenech P."/>
            <person name="Ribeca P."/>
            <person name="Rubio Cabetas M.J."/>
            <person name="Vlasova A."/>
            <person name="Wirthensohn M."/>
            <person name="Garcia-Mas J."/>
            <person name="Gabaldon T."/>
            <person name="Casacuberta J.M."/>
            <person name="Arus P."/>
        </authorList>
    </citation>
    <scope>NUCLEOTIDE SEQUENCE [LARGE SCALE GENOMIC DNA]</scope>
    <source>
        <strain evidence="3">cv. Texas</strain>
    </source>
</reference>
<name>A0A5E4EZX1_PRUDU</name>
<dbReference type="GO" id="GO:0016579">
    <property type="term" value="P:protein deubiquitination"/>
    <property type="evidence" value="ECO:0007669"/>
    <property type="project" value="InterPro"/>
</dbReference>
<dbReference type="GO" id="GO:0004843">
    <property type="term" value="F:cysteine-type deubiquitinase activity"/>
    <property type="evidence" value="ECO:0007669"/>
    <property type="project" value="InterPro"/>
</dbReference>
<dbReference type="Gramene" id="VVA19208">
    <property type="protein sequence ID" value="VVA19208"/>
    <property type="gene ID" value="Prudul26B005316"/>
</dbReference>
<sequence>MSLQGELALAFDELLRKLWSSVQDEQMIAPRSFKGKLARFAPQFSQKDLLLTENHSNVLELVAFLLGGLHEDLNRVKNKPYMETKDSDECRKNHRARNDSLICGCLPGNTAAPAGSREPAGSPPNRKAIHVQNKCLASKVLQRGEKLNQTTSYKAYREALL</sequence>
<dbReference type="SUPFAM" id="SSF54001">
    <property type="entry name" value="Cysteine proteinases"/>
    <property type="match status" value="1"/>
</dbReference>
<dbReference type="EMBL" id="CABIKO010000035">
    <property type="protein sequence ID" value="VVA19208.1"/>
    <property type="molecule type" value="Genomic_DNA"/>
</dbReference>
<organism evidence="2 3">
    <name type="scientific">Prunus dulcis</name>
    <name type="common">Almond</name>
    <name type="synonym">Amygdalus dulcis</name>
    <dbReference type="NCBI Taxonomy" id="3755"/>
    <lineage>
        <taxon>Eukaryota</taxon>
        <taxon>Viridiplantae</taxon>
        <taxon>Streptophyta</taxon>
        <taxon>Embryophyta</taxon>
        <taxon>Tracheophyta</taxon>
        <taxon>Spermatophyta</taxon>
        <taxon>Magnoliopsida</taxon>
        <taxon>eudicotyledons</taxon>
        <taxon>Gunneridae</taxon>
        <taxon>Pentapetalae</taxon>
        <taxon>rosids</taxon>
        <taxon>fabids</taxon>
        <taxon>Rosales</taxon>
        <taxon>Rosaceae</taxon>
        <taxon>Amygdaloideae</taxon>
        <taxon>Amygdaleae</taxon>
        <taxon>Prunus</taxon>
    </lineage>
</organism>
<evidence type="ECO:0000259" key="1">
    <source>
        <dbReference type="Pfam" id="PF00443"/>
    </source>
</evidence>
<dbReference type="Proteomes" id="UP000327085">
    <property type="component" value="Chromosome 5"/>
</dbReference>
<evidence type="ECO:0000313" key="3">
    <source>
        <dbReference type="Proteomes" id="UP000327085"/>
    </source>
</evidence>
<gene>
    <name evidence="2" type="ORF">ALMOND_2B005316</name>
</gene>
<protein>
    <submittedName>
        <fullName evidence="2">PREDICTED: ubiquitin carboxyl-terminal hydrolase</fullName>
    </submittedName>
</protein>
<dbReference type="Gene3D" id="3.90.70.10">
    <property type="entry name" value="Cysteine proteinases"/>
    <property type="match status" value="1"/>
</dbReference>
<dbReference type="InterPro" id="IPR038765">
    <property type="entry name" value="Papain-like_cys_pep_sf"/>
</dbReference>
<dbReference type="Pfam" id="PF00443">
    <property type="entry name" value="UCH"/>
    <property type="match status" value="1"/>
</dbReference>
<dbReference type="AlphaFoldDB" id="A0A5E4EZX1"/>